<evidence type="ECO:0000313" key="3">
    <source>
        <dbReference type="EMBL" id="QSI75484.1"/>
    </source>
</evidence>
<keyword evidence="1" id="KW-0732">Signal</keyword>
<dbReference type="EMBL" id="CP071060">
    <property type="protein sequence ID" value="QSI75484.1"/>
    <property type="molecule type" value="Genomic_DNA"/>
</dbReference>
<feature type="chain" id="PRO_5046169735" evidence="1">
    <location>
        <begin position="26"/>
        <end position="297"/>
    </location>
</feature>
<proteinExistence type="predicted"/>
<accession>A0ABX7M444</accession>
<evidence type="ECO:0000259" key="2">
    <source>
        <dbReference type="Pfam" id="PF07589"/>
    </source>
</evidence>
<dbReference type="InterPro" id="IPR013424">
    <property type="entry name" value="Ice-binding_C"/>
</dbReference>
<keyword evidence="4" id="KW-1185">Reference proteome</keyword>
<evidence type="ECO:0000256" key="1">
    <source>
        <dbReference type="SAM" id="SignalP"/>
    </source>
</evidence>
<dbReference type="Proteomes" id="UP000663570">
    <property type="component" value="Chromosome"/>
</dbReference>
<dbReference type="Pfam" id="PF07589">
    <property type="entry name" value="PEP-CTERM"/>
    <property type="match status" value="1"/>
</dbReference>
<feature type="domain" description="Ice-binding protein C-terminal" evidence="2">
    <location>
        <begin position="272"/>
        <end position="294"/>
    </location>
</feature>
<sequence>MRRLNQAIAALAAAGFGLAAAPAQSAAISEWGFTIDSGFIAYTDTYGGTAGISGSAANARLSAENGIIGLQGGGGFDFSTVGDVYSKLAWGIPASAGGQSSLSVGAATNGRETGSLMTNGGEVATVKVVHNNFPVYAPSLRSATLFDMVNLDPLVPDLPGFDAPALLFAIHFLETDNDGSCEVASPIPCNDIFVIDVAGAGFNPVDKTFNQTFAYGADLYNAKVRVDGVDVLTNAACGAVGVANGCLGFTTVEGLSNEFQVYFEITDKPYETPEPAALGLLGAALALLAWRQHRNGR</sequence>
<feature type="signal peptide" evidence="1">
    <location>
        <begin position="1"/>
        <end position="25"/>
    </location>
</feature>
<dbReference type="RefSeq" id="WP_206253093.1">
    <property type="nucleotide sequence ID" value="NZ_CP071060.1"/>
</dbReference>
<name>A0ABX7M444_9RHOO</name>
<dbReference type="NCBIfam" id="NF038125">
    <property type="entry name" value="PEP_CTERM_THxN"/>
    <property type="match status" value="1"/>
</dbReference>
<dbReference type="NCBIfam" id="TIGR02595">
    <property type="entry name" value="PEP_CTERM"/>
    <property type="match status" value="1"/>
</dbReference>
<reference evidence="3 4" key="1">
    <citation type="submission" date="2021-02" db="EMBL/GenBank/DDBJ databases">
        <title>Niveibacterium changnyeongensis HC41.</title>
        <authorList>
            <person name="Kang M."/>
        </authorList>
    </citation>
    <scope>NUCLEOTIDE SEQUENCE [LARGE SCALE GENOMIC DNA]</scope>
    <source>
        <strain evidence="3 4">HC41</strain>
    </source>
</reference>
<gene>
    <name evidence="3" type="ORF">JY500_13355</name>
</gene>
<evidence type="ECO:0000313" key="4">
    <source>
        <dbReference type="Proteomes" id="UP000663570"/>
    </source>
</evidence>
<protein>
    <submittedName>
        <fullName evidence="3">THxN family PEP-CTERM protein</fullName>
    </submittedName>
</protein>
<organism evidence="3 4">
    <name type="scientific">Niveibacterium microcysteis</name>
    <dbReference type="NCBI Taxonomy" id="2811415"/>
    <lineage>
        <taxon>Bacteria</taxon>
        <taxon>Pseudomonadati</taxon>
        <taxon>Pseudomonadota</taxon>
        <taxon>Betaproteobacteria</taxon>
        <taxon>Rhodocyclales</taxon>
        <taxon>Rhodocyclaceae</taxon>
        <taxon>Niveibacterium</taxon>
    </lineage>
</organism>